<feature type="non-terminal residue" evidence="1">
    <location>
        <position position="116"/>
    </location>
</feature>
<comment type="caution">
    <text evidence="1">The sequence shown here is derived from an EMBL/GenBank/DDBJ whole genome shotgun (WGS) entry which is preliminary data.</text>
</comment>
<dbReference type="AlphaFoldDB" id="D9PMJ1"/>
<reference evidence="1" key="2">
    <citation type="journal article" date="2011" name="Microb. Ecol.">
        <title>Taxonomic and Functional Metagenomic Profiling of the Microbial Community in the Anoxic Sediment of a Sub-saline Shallow Lake (Laguna de Carrizo, Central Spain).</title>
        <authorList>
            <person name="Ferrer M."/>
            <person name="Guazzaroni M.E."/>
            <person name="Richter M."/>
            <person name="Garcia-Salamanca A."/>
            <person name="Yarza P."/>
            <person name="Suarez-Suarez A."/>
            <person name="Solano J."/>
            <person name="Alcaide M."/>
            <person name="van Dillewijn P."/>
            <person name="Molina-Henares M.A."/>
            <person name="Lopez-Cortes N."/>
            <person name="Al-Ramahi Y."/>
            <person name="Guerrero C."/>
            <person name="Acosta A."/>
            <person name="de Eugenio L.I."/>
            <person name="Martinez V."/>
            <person name="Marques S."/>
            <person name="Rojo F."/>
            <person name="Santero E."/>
            <person name="Genilloud O."/>
            <person name="Perez-Perez J."/>
            <person name="Rossello-Mora R."/>
            <person name="Ramos J.L."/>
        </authorList>
    </citation>
    <scope>NUCLEOTIDE SEQUENCE</scope>
</reference>
<accession>D9PMJ1</accession>
<organism evidence="1">
    <name type="scientific">sediment metagenome</name>
    <dbReference type="NCBI Taxonomy" id="749907"/>
    <lineage>
        <taxon>unclassified sequences</taxon>
        <taxon>metagenomes</taxon>
        <taxon>ecological metagenomes</taxon>
    </lineage>
</organism>
<dbReference type="EMBL" id="ADZX01000840">
    <property type="protein sequence ID" value="EFK95224.1"/>
    <property type="molecule type" value="Genomic_DNA"/>
</dbReference>
<evidence type="ECO:0000313" key="1">
    <source>
        <dbReference type="EMBL" id="EFK95224.1"/>
    </source>
</evidence>
<protein>
    <submittedName>
        <fullName evidence="1">Uncharacterized protein</fullName>
    </submittedName>
</protein>
<proteinExistence type="predicted"/>
<gene>
    <name evidence="1" type="ORF">LDC_2769</name>
</gene>
<name>D9PMJ1_9ZZZZ</name>
<reference evidence="1" key="1">
    <citation type="submission" date="2010-07" db="EMBL/GenBank/DDBJ databases">
        <authorList>
            <consortium name="CONSOLIDER consortium CSD2007-00005"/>
            <person name="Guazzaroni M.-E."/>
            <person name="Richter M."/>
            <person name="Garcia-Salamanca A."/>
            <person name="Yarza P."/>
            <person name="Ferrer M."/>
        </authorList>
    </citation>
    <scope>NUCLEOTIDE SEQUENCE</scope>
</reference>
<sequence length="116" mass="12571">MCLLISFGVAYAGSVTTSGVTANTVLTEVRRDLAETTAGFWADVDLLQWMDQAVQLIVSKTKCLESSKVEQVLSANTWAYSLSAYSFTDVEAVLHDSGVTTEQTQVFSLQRVQIAG</sequence>